<comment type="subcellular location">
    <subcellularLocation>
        <location evidence="1 7">Cell membrane</location>
        <topology evidence="1 7">Multi-pass membrane protein</topology>
    </subcellularLocation>
</comment>
<dbReference type="Pfam" id="PF19300">
    <property type="entry name" value="BPD_transp_1_N"/>
    <property type="match status" value="1"/>
</dbReference>
<dbReference type="KEGG" id="aak:AA2016_6564"/>
<keyword evidence="5 7" id="KW-1133">Transmembrane helix</keyword>
<proteinExistence type="inferred from homology"/>
<feature type="transmembrane region" description="Helical" evidence="7">
    <location>
        <begin position="281"/>
        <end position="307"/>
    </location>
</feature>
<geneLocation type="plasmid" evidence="9 11">
    <name>pAA04</name>
</geneLocation>
<dbReference type="Proteomes" id="UP000577697">
    <property type="component" value="Unassembled WGS sequence"/>
</dbReference>
<feature type="transmembrane region" description="Helical" evidence="7">
    <location>
        <begin position="131"/>
        <end position="157"/>
    </location>
</feature>
<comment type="similarity">
    <text evidence="7">Belongs to the binding-protein-dependent transport system permease family.</text>
</comment>
<dbReference type="SUPFAM" id="SSF161098">
    <property type="entry name" value="MetI-like"/>
    <property type="match status" value="1"/>
</dbReference>
<dbReference type="PROSITE" id="PS50928">
    <property type="entry name" value="ABC_TM1"/>
    <property type="match status" value="1"/>
</dbReference>
<dbReference type="RefSeq" id="WP_067970394.1">
    <property type="nucleotide sequence ID" value="NZ_CP015009.1"/>
</dbReference>
<reference evidence="10 12" key="2">
    <citation type="submission" date="2020-08" db="EMBL/GenBank/DDBJ databases">
        <title>Genomic Encyclopedia of Type Strains, Phase IV (KMG-IV): sequencing the most valuable type-strain genomes for metagenomic binning, comparative biology and taxonomic classification.</title>
        <authorList>
            <person name="Goeker M."/>
        </authorList>
    </citation>
    <scope>NUCLEOTIDE SEQUENCE [LARGE SCALE GENOMIC DNA]</scope>
    <source>
        <strain evidence="10 12">DSM 10368</strain>
    </source>
</reference>
<feature type="transmembrane region" description="Helical" evidence="7">
    <location>
        <begin position="237"/>
        <end position="261"/>
    </location>
</feature>
<evidence type="ECO:0000256" key="6">
    <source>
        <dbReference type="ARBA" id="ARBA00023136"/>
    </source>
</evidence>
<gene>
    <name evidence="9" type="ORF">AA2016_6564</name>
    <name evidence="10" type="ORF">FHS67_005001</name>
</gene>
<dbReference type="InterPro" id="IPR035906">
    <property type="entry name" value="MetI-like_sf"/>
</dbReference>
<evidence type="ECO:0000256" key="1">
    <source>
        <dbReference type="ARBA" id="ARBA00004651"/>
    </source>
</evidence>
<protein>
    <submittedName>
        <fullName evidence="9">Peptide ABC transporter</fullName>
    </submittedName>
    <submittedName>
        <fullName evidence="10">Peptide/nickel transport system permease protein</fullName>
    </submittedName>
</protein>
<evidence type="ECO:0000313" key="10">
    <source>
        <dbReference type="EMBL" id="MBB3708661.1"/>
    </source>
</evidence>
<dbReference type="EMBL" id="CP015009">
    <property type="protein sequence ID" value="AMS45454.1"/>
    <property type="molecule type" value="Genomic_DNA"/>
</dbReference>
<evidence type="ECO:0000313" key="9">
    <source>
        <dbReference type="EMBL" id="AMS45454.1"/>
    </source>
</evidence>
<dbReference type="InterPro" id="IPR045621">
    <property type="entry name" value="BPD_transp_1_N"/>
</dbReference>
<evidence type="ECO:0000256" key="3">
    <source>
        <dbReference type="ARBA" id="ARBA00022475"/>
    </source>
</evidence>
<dbReference type="EMBL" id="JACICB010000021">
    <property type="protein sequence ID" value="MBB3708661.1"/>
    <property type="molecule type" value="Genomic_DNA"/>
</dbReference>
<evidence type="ECO:0000313" key="12">
    <source>
        <dbReference type="Proteomes" id="UP000577697"/>
    </source>
</evidence>
<name>A0AAC8YWL9_AMIAI</name>
<keyword evidence="3" id="KW-1003">Cell membrane</keyword>
<evidence type="ECO:0000256" key="5">
    <source>
        <dbReference type="ARBA" id="ARBA00022989"/>
    </source>
</evidence>
<dbReference type="AlphaFoldDB" id="A0AAC8YWL9"/>
<dbReference type="InterPro" id="IPR000515">
    <property type="entry name" value="MetI-like"/>
</dbReference>
<evidence type="ECO:0000259" key="8">
    <source>
        <dbReference type="PROSITE" id="PS50928"/>
    </source>
</evidence>
<feature type="domain" description="ABC transmembrane type-1" evidence="8">
    <location>
        <begin position="95"/>
        <end position="304"/>
    </location>
</feature>
<evidence type="ECO:0000313" key="11">
    <source>
        <dbReference type="Proteomes" id="UP000075755"/>
    </source>
</evidence>
<dbReference type="Pfam" id="PF00528">
    <property type="entry name" value="BPD_transp_1"/>
    <property type="match status" value="1"/>
</dbReference>
<dbReference type="CDD" id="cd06261">
    <property type="entry name" value="TM_PBP2"/>
    <property type="match status" value="1"/>
</dbReference>
<keyword evidence="4 7" id="KW-0812">Transmembrane</keyword>
<evidence type="ECO:0000256" key="2">
    <source>
        <dbReference type="ARBA" id="ARBA00022448"/>
    </source>
</evidence>
<evidence type="ECO:0000256" key="7">
    <source>
        <dbReference type="RuleBase" id="RU363032"/>
    </source>
</evidence>
<feature type="transmembrane region" description="Helical" evidence="7">
    <location>
        <begin position="177"/>
        <end position="197"/>
    </location>
</feature>
<dbReference type="Gene3D" id="1.10.3720.10">
    <property type="entry name" value="MetI-like"/>
    <property type="match status" value="1"/>
</dbReference>
<keyword evidence="12" id="KW-1185">Reference proteome</keyword>
<dbReference type="PANTHER" id="PTHR43163">
    <property type="entry name" value="DIPEPTIDE TRANSPORT SYSTEM PERMEASE PROTEIN DPPB-RELATED"/>
    <property type="match status" value="1"/>
</dbReference>
<dbReference type="PANTHER" id="PTHR43163:SF6">
    <property type="entry name" value="DIPEPTIDE TRANSPORT SYSTEM PERMEASE PROTEIN DPPB-RELATED"/>
    <property type="match status" value="1"/>
</dbReference>
<sequence length="313" mass="33601">MIGLILRRLVLIVPTVASVAVLIFGLLYLTPGDPAVIIAGDRASPEEVAQLRVALALDAPVHQRFARWAGGVVSGDLGKSIYTQRPVTELIASHLIPTASLVVASLVLACLIAVPFGVLVAHWQGSLLDRLLTVGTIAAFSVPIFVIGYVLAYIFGVWLRWLPVQGFVSPGQDVFEFIRHIILPSVSLSVVYAALILRTTRASMIETLNHDYIRTAHAKGLGINRILLLHGLKNSSVPVITVIGIGFAALIGGAVVTETVFAIPGVGRLTVDSILRRDYPVIQGVVLTFSGVFILVNLIVDISYSLLDPRVRQ</sequence>
<accession>A0AAC8YWL9</accession>
<feature type="transmembrane region" description="Helical" evidence="7">
    <location>
        <begin position="95"/>
        <end position="119"/>
    </location>
</feature>
<dbReference type="Proteomes" id="UP000075755">
    <property type="component" value="Plasmid pAA04"/>
</dbReference>
<keyword evidence="2 7" id="KW-0813">Transport</keyword>
<dbReference type="GO" id="GO:0071916">
    <property type="term" value="F:dipeptide transmembrane transporter activity"/>
    <property type="evidence" value="ECO:0007669"/>
    <property type="project" value="TreeGrafter"/>
</dbReference>
<feature type="transmembrane region" description="Helical" evidence="7">
    <location>
        <begin position="9"/>
        <end position="29"/>
    </location>
</feature>
<evidence type="ECO:0000256" key="4">
    <source>
        <dbReference type="ARBA" id="ARBA00022692"/>
    </source>
</evidence>
<dbReference type="GO" id="GO:0005886">
    <property type="term" value="C:plasma membrane"/>
    <property type="evidence" value="ECO:0007669"/>
    <property type="project" value="UniProtKB-SubCell"/>
</dbReference>
<reference evidence="9 11" key="1">
    <citation type="submission" date="2016-03" db="EMBL/GenBank/DDBJ databases">
        <title>Complete genome of Aminobacter aminovorans KCTC 2477.</title>
        <authorList>
            <person name="Kim K.M."/>
        </authorList>
    </citation>
    <scope>NUCLEOTIDE SEQUENCE [LARGE SCALE GENOMIC DNA]</scope>
    <source>
        <strain evidence="9 11">KCTC 2477</strain>
        <plasmid evidence="9 11">pAA04</plasmid>
    </source>
</reference>
<keyword evidence="9" id="KW-0614">Plasmid</keyword>
<keyword evidence="6 7" id="KW-0472">Membrane</keyword>
<organism evidence="9 11">
    <name type="scientific">Aminobacter aminovorans</name>
    <name type="common">Chelatobacter heintzii</name>
    <dbReference type="NCBI Taxonomy" id="83263"/>
    <lineage>
        <taxon>Bacteria</taxon>
        <taxon>Pseudomonadati</taxon>
        <taxon>Pseudomonadota</taxon>
        <taxon>Alphaproteobacteria</taxon>
        <taxon>Hyphomicrobiales</taxon>
        <taxon>Phyllobacteriaceae</taxon>
        <taxon>Aminobacter</taxon>
    </lineage>
</organism>